<sequence length="188" mass="22087">MFLKQKTKGLDTVARIYESLVILSIISFLYTILVKQGVKMRSAMISSAIDGKIDLTISDIIIIFSIFVLLPIAIFFVIVKISKIRNKNSEIEKRKNTLDSLIEKANSKEKYYNEKLEEFEEYKNKKLKEIEEYFKQENLRIAIKQKELEILENQGFKDLINLINKLNEKDKEIIISETKIKILKEYTK</sequence>
<protein>
    <submittedName>
        <fullName evidence="3">Uncharacterized protein</fullName>
    </submittedName>
</protein>
<dbReference type="AlphaFoldDB" id="A0A7M1LGK0"/>
<dbReference type="RefSeq" id="WP_025803510.1">
    <property type="nucleotide sequence ID" value="NZ_CP053842.1"/>
</dbReference>
<evidence type="ECO:0000313" key="3">
    <source>
        <dbReference type="EMBL" id="QOQ87154.1"/>
    </source>
</evidence>
<keyword evidence="2" id="KW-0812">Transmembrane</keyword>
<keyword evidence="2" id="KW-0472">Membrane</keyword>
<evidence type="ECO:0000256" key="1">
    <source>
        <dbReference type="SAM" id="Coils"/>
    </source>
</evidence>
<dbReference type="Proteomes" id="UP000594749">
    <property type="component" value="Chromosome"/>
</dbReference>
<dbReference type="EMBL" id="CP063078">
    <property type="protein sequence ID" value="QOQ87154.1"/>
    <property type="molecule type" value="Genomic_DNA"/>
</dbReference>
<feature type="transmembrane region" description="Helical" evidence="2">
    <location>
        <begin position="60"/>
        <end position="79"/>
    </location>
</feature>
<feature type="transmembrane region" description="Helical" evidence="2">
    <location>
        <begin position="12"/>
        <end position="33"/>
    </location>
</feature>
<evidence type="ECO:0000256" key="2">
    <source>
        <dbReference type="SAM" id="Phobius"/>
    </source>
</evidence>
<keyword evidence="1" id="KW-0175">Coiled coil</keyword>
<accession>A0A7M1LGK0</accession>
<feature type="coiled-coil region" evidence="1">
    <location>
        <begin position="84"/>
        <end position="154"/>
    </location>
</feature>
<proteinExistence type="predicted"/>
<reference evidence="3 4" key="1">
    <citation type="submission" date="2020-10" db="EMBL/GenBank/DDBJ databases">
        <title>Campylobacter and Helicobacter PacBio genomes.</title>
        <authorList>
            <person name="Lane C."/>
        </authorList>
    </citation>
    <scope>NUCLEOTIDE SEQUENCE [LARGE SCALE GENOMIC DNA]</scope>
    <source>
        <strain evidence="3 4">2016D-0077</strain>
    </source>
</reference>
<keyword evidence="4" id="KW-1185">Reference proteome</keyword>
<gene>
    <name evidence="3" type="ORF">IMC76_08055</name>
</gene>
<name>A0A7M1LGK0_9BACT</name>
<organism evidence="3 4">
    <name type="scientific">Campylobacter corcagiensis</name>
    <dbReference type="NCBI Taxonomy" id="1448857"/>
    <lineage>
        <taxon>Bacteria</taxon>
        <taxon>Pseudomonadati</taxon>
        <taxon>Campylobacterota</taxon>
        <taxon>Epsilonproteobacteria</taxon>
        <taxon>Campylobacterales</taxon>
        <taxon>Campylobacteraceae</taxon>
        <taxon>Campylobacter</taxon>
    </lineage>
</organism>
<evidence type="ECO:0000313" key="4">
    <source>
        <dbReference type="Proteomes" id="UP000594749"/>
    </source>
</evidence>
<keyword evidence="2" id="KW-1133">Transmembrane helix</keyword>